<proteinExistence type="predicted"/>
<dbReference type="OMA" id="MDERHQD"/>
<dbReference type="Proteomes" id="UP000233060">
    <property type="component" value="Unassembled WGS sequence"/>
</dbReference>
<evidence type="ECO:0000313" key="2">
    <source>
        <dbReference type="Ensembl" id="ENSCATP00000015941.1"/>
    </source>
</evidence>
<evidence type="ECO:0000256" key="1">
    <source>
        <dbReference type="SAM" id="MobiDB-lite"/>
    </source>
</evidence>
<reference evidence="2" key="2">
    <citation type="submission" date="2025-09" db="UniProtKB">
        <authorList>
            <consortium name="Ensembl"/>
        </authorList>
    </citation>
    <scope>IDENTIFICATION</scope>
</reference>
<dbReference type="GeneTree" id="ENSGT00910000147248"/>
<dbReference type="AlphaFoldDB" id="A0A2K5LSM3"/>
<accession>A0A2K5LSM3</accession>
<sequence length="64" mass="7355">MSHFCFHSLSRRLKKRSKPHACGESATRLEILLYQLLLQMEERHQDPTTTRGGRSKSRTSPGSD</sequence>
<name>A0A2K5LSM3_CERAT</name>
<protein>
    <submittedName>
        <fullName evidence="2">Uncharacterized protein</fullName>
    </submittedName>
</protein>
<keyword evidence="3" id="KW-1185">Reference proteome</keyword>
<feature type="region of interest" description="Disordered" evidence="1">
    <location>
        <begin position="42"/>
        <end position="64"/>
    </location>
</feature>
<reference evidence="2" key="1">
    <citation type="submission" date="2025-08" db="UniProtKB">
        <authorList>
            <consortium name="Ensembl"/>
        </authorList>
    </citation>
    <scope>IDENTIFICATION</scope>
</reference>
<feature type="compositionally biased region" description="Low complexity" evidence="1">
    <location>
        <begin position="47"/>
        <end position="64"/>
    </location>
</feature>
<evidence type="ECO:0000313" key="3">
    <source>
        <dbReference type="Proteomes" id="UP000233060"/>
    </source>
</evidence>
<organism evidence="2 3">
    <name type="scientific">Cercocebus atys</name>
    <name type="common">Sooty mangabey</name>
    <name type="synonym">Cercocebus torquatus atys</name>
    <dbReference type="NCBI Taxonomy" id="9531"/>
    <lineage>
        <taxon>Eukaryota</taxon>
        <taxon>Metazoa</taxon>
        <taxon>Chordata</taxon>
        <taxon>Craniata</taxon>
        <taxon>Vertebrata</taxon>
        <taxon>Euteleostomi</taxon>
        <taxon>Mammalia</taxon>
        <taxon>Eutheria</taxon>
        <taxon>Euarchontoglires</taxon>
        <taxon>Primates</taxon>
        <taxon>Haplorrhini</taxon>
        <taxon>Catarrhini</taxon>
        <taxon>Cercopithecidae</taxon>
        <taxon>Cercopithecinae</taxon>
        <taxon>Cercocebus</taxon>
    </lineage>
</organism>
<dbReference type="Ensembl" id="ENSCATT00000040099.1">
    <property type="protein sequence ID" value="ENSCATP00000015941.1"/>
    <property type="gene ID" value="ENSCATG00000031927.1"/>
</dbReference>